<keyword evidence="1" id="KW-1133">Transmembrane helix</keyword>
<reference evidence="2 3" key="1">
    <citation type="submission" date="2019-07" db="EMBL/GenBank/DDBJ databases">
        <title>Genomic Encyclopedia of Archaeal and Bacterial Type Strains, Phase II (KMG-II): from individual species to whole genera.</title>
        <authorList>
            <person name="Goeker M."/>
        </authorList>
    </citation>
    <scope>NUCLEOTIDE SEQUENCE [LARGE SCALE GENOMIC DNA]</scope>
    <source>
        <strain evidence="2 3">ATCC BAA-2084</strain>
    </source>
</reference>
<keyword evidence="3" id="KW-1185">Reference proteome</keyword>
<accession>A0A562UUA6</accession>
<comment type="caution">
    <text evidence="2">The sequence shown here is derived from an EMBL/GenBank/DDBJ whole genome shotgun (WGS) entry which is preliminary data.</text>
</comment>
<dbReference type="Proteomes" id="UP000320547">
    <property type="component" value="Unassembled WGS sequence"/>
</dbReference>
<evidence type="ECO:0000256" key="1">
    <source>
        <dbReference type="SAM" id="Phobius"/>
    </source>
</evidence>
<proteinExistence type="predicted"/>
<name>A0A562UUA6_9SPHN</name>
<dbReference type="RefSeq" id="WP_067602015.1">
    <property type="nucleotide sequence ID" value="NZ_CP015963.1"/>
</dbReference>
<sequence>MSKLSLSIFIAAVVLIVLAVFFDLPFVRNGSGVILLVGLGYAYTVAKREVQLLNYAVNHRDDEDEEEETLLLAERA</sequence>
<feature type="transmembrane region" description="Helical" evidence="1">
    <location>
        <begin position="29"/>
        <end position="46"/>
    </location>
</feature>
<evidence type="ECO:0000313" key="3">
    <source>
        <dbReference type="Proteomes" id="UP000320547"/>
    </source>
</evidence>
<dbReference type="AlphaFoldDB" id="A0A562UUA6"/>
<evidence type="ECO:0000313" key="2">
    <source>
        <dbReference type="EMBL" id="TWJ09138.1"/>
    </source>
</evidence>
<protein>
    <submittedName>
        <fullName evidence="2">Uncharacterized protein</fullName>
    </submittedName>
</protein>
<dbReference type="EMBL" id="VLLK01000001">
    <property type="protein sequence ID" value="TWJ09138.1"/>
    <property type="molecule type" value="Genomic_DNA"/>
</dbReference>
<gene>
    <name evidence="2" type="ORF">JN10_0762</name>
</gene>
<keyword evidence="1" id="KW-0812">Transmembrane</keyword>
<organism evidence="2 3">
    <name type="scientific">Altererythrobacter ishigakiensis</name>
    <dbReference type="NCBI Taxonomy" id="476157"/>
    <lineage>
        <taxon>Bacteria</taxon>
        <taxon>Pseudomonadati</taxon>
        <taxon>Pseudomonadota</taxon>
        <taxon>Alphaproteobacteria</taxon>
        <taxon>Sphingomonadales</taxon>
        <taxon>Erythrobacteraceae</taxon>
        <taxon>Altererythrobacter</taxon>
    </lineage>
</organism>
<dbReference type="OrthoDB" id="7411271at2"/>
<keyword evidence="1" id="KW-0472">Membrane</keyword>